<gene>
    <name evidence="1" type="ORF">SDC9_120772</name>
</gene>
<name>A0A645CA34_9ZZZZ</name>
<dbReference type="AlphaFoldDB" id="A0A645CA34"/>
<organism evidence="1">
    <name type="scientific">bioreactor metagenome</name>
    <dbReference type="NCBI Taxonomy" id="1076179"/>
    <lineage>
        <taxon>unclassified sequences</taxon>
        <taxon>metagenomes</taxon>
        <taxon>ecological metagenomes</taxon>
    </lineage>
</organism>
<dbReference type="EMBL" id="VSSQ01025568">
    <property type="protein sequence ID" value="MPM73787.1"/>
    <property type="molecule type" value="Genomic_DNA"/>
</dbReference>
<sequence length="89" mass="10483">MPSDFIQCKAELFERNDSVAVGKPCRGIIAVACETIDFIRYEKPFAVVITQDLYRKTAQPREFTDFIHFVDPIIRIYTKKKQRYFLFAN</sequence>
<proteinExistence type="predicted"/>
<reference evidence="1" key="1">
    <citation type="submission" date="2019-08" db="EMBL/GenBank/DDBJ databases">
        <authorList>
            <person name="Kucharzyk K."/>
            <person name="Murdoch R.W."/>
            <person name="Higgins S."/>
            <person name="Loffler F."/>
        </authorList>
    </citation>
    <scope>NUCLEOTIDE SEQUENCE</scope>
</reference>
<comment type="caution">
    <text evidence="1">The sequence shown here is derived from an EMBL/GenBank/DDBJ whole genome shotgun (WGS) entry which is preliminary data.</text>
</comment>
<accession>A0A645CA34</accession>
<evidence type="ECO:0000313" key="1">
    <source>
        <dbReference type="EMBL" id="MPM73787.1"/>
    </source>
</evidence>
<protein>
    <submittedName>
        <fullName evidence="1">Uncharacterized protein</fullName>
    </submittedName>
</protein>